<name>A0A8R1I8Z2_CAEJA</name>
<dbReference type="PROSITE" id="PS50010">
    <property type="entry name" value="DH_2"/>
    <property type="match status" value="1"/>
</dbReference>
<accession>A0A8R1I8Z2</accession>
<evidence type="ECO:0000313" key="4">
    <source>
        <dbReference type="Proteomes" id="UP000005237"/>
    </source>
</evidence>
<dbReference type="GO" id="GO:0031267">
    <property type="term" value="F:small GTPase binding"/>
    <property type="evidence" value="ECO:0007669"/>
    <property type="project" value="TreeGrafter"/>
</dbReference>
<dbReference type="Gene3D" id="1.20.900.10">
    <property type="entry name" value="Dbl homology (DH) domain"/>
    <property type="match status" value="1"/>
</dbReference>
<feature type="domain" description="DH" evidence="2">
    <location>
        <begin position="63"/>
        <end position="246"/>
    </location>
</feature>
<dbReference type="Pfam" id="PF00621">
    <property type="entry name" value="RhoGEF"/>
    <property type="match status" value="1"/>
</dbReference>
<feature type="region of interest" description="Disordered" evidence="1">
    <location>
        <begin position="1"/>
        <end position="40"/>
    </location>
</feature>
<dbReference type="PANTHER" id="PTHR45924:SF2">
    <property type="entry name" value="FI17866P1"/>
    <property type="match status" value="1"/>
</dbReference>
<dbReference type="Proteomes" id="UP000005237">
    <property type="component" value="Unassembled WGS sequence"/>
</dbReference>
<dbReference type="SMART" id="SM00325">
    <property type="entry name" value="RhoGEF"/>
    <property type="match status" value="1"/>
</dbReference>
<dbReference type="GO" id="GO:0005085">
    <property type="term" value="F:guanyl-nucleotide exchange factor activity"/>
    <property type="evidence" value="ECO:0007669"/>
    <property type="project" value="InterPro"/>
</dbReference>
<reference evidence="4" key="1">
    <citation type="submission" date="2010-08" db="EMBL/GenBank/DDBJ databases">
        <authorList>
            <consortium name="Caenorhabditis japonica Sequencing Consortium"/>
            <person name="Wilson R.K."/>
        </authorList>
    </citation>
    <scope>NUCLEOTIDE SEQUENCE [LARGE SCALE GENOMIC DNA]</scope>
    <source>
        <strain evidence="4">DF5081</strain>
    </source>
</reference>
<feature type="compositionally biased region" description="Low complexity" evidence="1">
    <location>
        <begin position="7"/>
        <end position="22"/>
    </location>
</feature>
<dbReference type="InterPro" id="IPR000219">
    <property type="entry name" value="DH_dom"/>
</dbReference>
<dbReference type="InterPro" id="IPR035899">
    <property type="entry name" value="DBL_dom_sf"/>
</dbReference>
<organism evidence="3 4">
    <name type="scientific">Caenorhabditis japonica</name>
    <dbReference type="NCBI Taxonomy" id="281687"/>
    <lineage>
        <taxon>Eukaryota</taxon>
        <taxon>Metazoa</taxon>
        <taxon>Ecdysozoa</taxon>
        <taxon>Nematoda</taxon>
        <taxon>Chromadorea</taxon>
        <taxon>Rhabditida</taxon>
        <taxon>Rhabditina</taxon>
        <taxon>Rhabditomorpha</taxon>
        <taxon>Rhabditoidea</taxon>
        <taxon>Rhabditidae</taxon>
        <taxon>Peloderinae</taxon>
        <taxon>Caenorhabditis</taxon>
    </lineage>
</organism>
<keyword evidence="4" id="KW-1185">Reference proteome</keyword>
<dbReference type="EnsemblMetazoa" id="CJA18695.1">
    <property type="protein sequence ID" value="CJA18695.1"/>
    <property type="gene ID" value="WBGene00137899"/>
</dbReference>
<reference evidence="3" key="2">
    <citation type="submission" date="2022-06" db="UniProtKB">
        <authorList>
            <consortium name="EnsemblMetazoa"/>
        </authorList>
    </citation>
    <scope>IDENTIFICATION</scope>
    <source>
        <strain evidence="3">DF5081</strain>
    </source>
</reference>
<evidence type="ECO:0000259" key="2">
    <source>
        <dbReference type="PROSITE" id="PS50010"/>
    </source>
</evidence>
<dbReference type="InterPro" id="IPR001331">
    <property type="entry name" value="GDS_CDC24_CS"/>
</dbReference>
<sequence>ARLSFVSSSTGYSSARSSLRSSDGGDETNNNGNRDSAISTSYSLSSQSSVRRSDLLLKGILTQLDRIAIELLDTERTYVDDLNAIIKGYMDYLVEEREKLKVTLDAISSLFGCIEKIFAFNKQLYNQLDAANLDCVKMSRCFVENCGKFEDYIEYCTNYHKMMSTLHHLQQQPLVAQALLNRQMGLGHSLQLSAYLLKPVQRILKYHLFLENILKSMPSSTHPEELAQVQRAHDVMIAQAARINDEKKKAEHIERVAQLQSTLQKWKADE</sequence>
<dbReference type="PROSITE" id="PS00741">
    <property type="entry name" value="DH_1"/>
    <property type="match status" value="1"/>
</dbReference>
<dbReference type="AlphaFoldDB" id="A0A8R1I8Z2"/>
<dbReference type="PANTHER" id="PTHR45924">
    <property type="entry name" value="FI17866P1"/>
    <property type="match status" value="1"/>
</dbReference>
<evidence type="ECO:0000313" key="3">
    <source>
        <dbReference type="EnsemblMetazoa" id="CJA18695.1"/>
    </source>
</evidence>
<dbReference type="SUPFAM" id="SSF48065">
    <property type="entry name" value="DBL homology domain (DH-domain)"/>
    <property type="match status" value="1"/>
</dbReference>
<dbReference type="CDD" id="cd00160">
    <property type="entry name" value="RhoGEF"/>
    <property type="match status" value="1"/>
</dbReference>
<proteinExistence type="predicted"/>
<evidence type="ECO:0000256" key="1">
    <source>
        <dbReference type="SAM" id="MobiDB-lite"/>
    </source>
</evidence>
<dbReference type="GO" id="GO:0035556">
    <property type="term" value="P:intracellular signal transduction"/>
    <property type="evidence" value="ECO:0007669"/>
    <property type="project" value="InterPro"/>
</dbReference>
<protein>
    <submittedName>
        <fullName evidence="3">DH domain-containing protein</fullName>
    </submittedName>
</protein>